<evidence type="ECO:0000259" key="1">
    <source>
        <dbReference type="Pfam" id="PF17931"/>
    </source>
</evidence>
<dbReference type="SUPFAM" id="SSF48498">
    <property type="entry name" value="Tetracyclin repressor-like, C-terminal domain"/>
    <property type="match status" value="1"/>
</dbReference>
<dbReference type="Pfam" id="PF17931">
    <property type="entry name" value="TetR_C_23"/>
    <property type="match status" value="1"/>
</dbReference>
<dbReference type="InterPro" id="IPR036271">
    <property type="entry name" value="Tet_transcr_reg_TetR-rel_C_sf"/>
</dbReference>
<dbReference type="Gene3D" id="1.10.357.10">
    <property type="entry name" value="Tetracycline Repressor, domain 2"/>
    <property type="match status" value="1"/>
</dbReference>
<dbReference type="InterPro" id="IPR041673">
    <property type="entry name" value="TetR_C_23"/>
</dbReference>
<dbReference type="RefSeq" id="WP_125012209.1">
    <property type="nucleotide sequence ID" value="NZ_RQVR01000005.1"/>
</dbReference>
<keyword evidence="3" id="KW-1185">Reference proteome</keyword>
<evidence type="ECO:0000313" key="3">
    <source>
        <dbReference type="Proteomes" id="UP000271937"/>
    </source>
</evidence>
<accession>A0A3P3WDT0</accession>
<dbReference type="AlphaFoldDB" id="A0A3P3WDT0"/>
<protein>
    <submittedName>
        <fullName evidence="2">TetR/AcrR family transcriptional regulator</fullName>
    </submittedName>
</protein>
<feature type="domain" description="Tetracyclin repressor-like C-terminal" evidence="1">
    <location>
        <begin position="91"/>
        <end position="217"/>
    </location>
</feature>
<comment type="caution">
    <text evidence="2">The sequence shown here is derived from an EMBL/GenBank/DDBJ whole genome shotgun (WGS) entry which is preliminary data.</text>
</comment>
<evidence type="ECO:0000313" key="2">
    <source>
        <dbReference type="EMBL" id="RRJ92568.1"/>
    </source>
</evidence>
<reference evidence="2 3" key="1">
    <citation type="submission" date="2018-11" db="EMBL/GenBank/DDBJ databases">
        <title>Flavobacterium sp. nov., YIM 102600 draft genome.</title>
        <authorList>
            <person name="Li G."/>
            <person name="Jiang Y."/>
        </authorList>
    </citation>
    <scope>NUCLEOTIDE SEQUENCE [LARGE SCALE GENOMIC DNA]</scope>
    <source>
        <strain evidence="2 3">YIM 102600</strain>
    </source>
</reference>
<name>A0A3P3WDT0_9FLAO</name>
<organism evidence="2 3">
    <name type="scientific">Flavobacterium macacae</name>
    <dbReference type="NCBI Taxonomy" id="2488993"/>
    <lineage>
        <taxon>Bacteria</taxon>
        <taxon>Pseudomonadati</taxon>
        <taxon>Bacteroidota</taxon>
        <taxon>Flavobacteriia</taxon>
        <taxon>Flavobacteriales</taxon>
        <taxon>Flavobacteriaceae</taxon>
        <taxon>Flavobacterium</taxon>
    </lineage>
</organism>
<dbReference type="EMBL" id="RQVR01000005">
    <property type="protein sequence ID" value="RRJ92568.1"/>
    <property type="molecule type" value="Genomic_DNA"/>
</dbReference>
<dbReference type="OrthoDB" id="977687at2"/>
<dbReference type="Proteomes" id="UP000271937">
    <property type="component" value="Unassembled WGS sequence"/>
</dbReference>
<sequence>MATVKNPKSKKNLLDDLAIVSLYMNEVLEKNEAPKNVYLFCKSNQIEEADFYSFFNSLDAIKEAIWVKFFENAIDALHKDANYAGYENRNKLLSLYFTFFEILTMNRTYVYYALKDNKEGLKNLQQLRELRNQFKDYIVTIMKANESEKEKKVSRLTQPVFSEGAWFQFLFILKFWVDDTSKGFEKTDIMIEKSVKATFDILDTTPLESLFDLGKFIWKERA</sequence>
<proteinExistence type="predicted"/>
<gene>
    <name evidence="2" type="ORF">EG849_06185</name>
</gene>